<dbReference type="OrthoDB" id="9806473at2"/>
<feature type="domain" description="PhnB-like" evidence="1">
    <location>
        <begin position="3"/>
        <end position="127"/>
    </location>
</feature>
<sequence>MSKVTPFLMFEGTAEEAMNEYTSLIEDSKIISITRYGANEPGNEGSVKQATFSLNGQELMCIDSNVKHAFTFTPSFSLFITCDSEEKINHYYEHLVAGGSVLMPLGDYPFSKKFGWIVDKFGVSWQLNLPN</sequence>
<name>A0A3T1D6V8_9BACL</name>
<dbReference type="SUPFAM" id="SSF54593">
    <property type="entry name" value="Glyoxalase/Bleomycin resistance protein/Dihydroxybiphenyl dioxygenase"/>
    <property type="match status" value="1"/>
</dbReference>
<dbReference type="PIRSF" id="PIRSF021700">
    <property type="entry name" value="3_dmu_93_MTrfase"/>
    <property type="match status" value="1"/>
</dbReference>
<evidence type="ECO:0000313" key="2">
    <source>
        <dbReference type="EMBL" id="BBI33801.1"/>
    </source>
</evidence>
<reference evidence="2 3" key="1">
    <citation type="submission" date="2019-01" db="EMBL/GenBank/DDBJ databases">
        <title>Complete genome sequence of Cohnella hallensis HS21 isolated from Korean fir (Abies koreana) rhizospheric soil.</title>
        <authorList>
            <person name="Jiang L."/>
            <person name="Kang S.W."/>
            <person name="Kim S."/>
            <person name="Jung J."/>
            <person name="Kim C.Y."/>
            <person name="Kim D.H."/>
            <person name="Kim S.W."/>
            <person name="Lee J."/>
        </authorList>
    </citation>
    <scope>NUCLEOTIDE SEQUENCE [LARGE SCALE GENOMIC DNA]</scope>
    <source>
        <strain evidence="2 3">HS21</strain>
    </source>
</reference>
<protein>
    <submittedName>
        <fullName evidence="2">VOC family protein</fullName>
    </submittedName>
</protein>
<dbReference type="KEGG" id="cohn:KCTCHS21_32000"/>
<dbReference type="InterPro" id="IPR009725">
    <property type="entry name" value="3_dmu_93_MTrfase"/>
</dbReference>
<organism evidence="2 3">
    <name type="scientific">Cohnella abietis</name>
    <dbReference type="NCBI Taxonomy" id="2507935"/>
    <lineage>
        <taxon>Bacteria</taxon>
        <taxon>Bacillati</taxon>
        <taxon>Bacillota</taxon>
        <taxon>Bacilli</taxon>
        <taxon>Bacillales</taxon>
        <taxon>Paenibacillaceae</taxon>
        <taxon>Cohnella</taxon>
    </lineage>
</organism>
<dbReference type="Proteomes" id="UP000289856">
    <property type="component" value="Chromosome"/>
</dbReference>
<dbReference type="Gene3D" id="3.30.720.110">
    <property type="match status" value="1"/>
</dbReference>
<dbReference type="Pfam" id="PF06983">
    <property type="entry name" value="3-dmu-9_3-mt"/>
    <property type="match status" value="1"/>
</dbReference>
<dbReference type="Gene3D" id="3.30.720.100">
    <property type="match status" value="1"/>
</dbReference>
<dbReference type="PANTHER" id="PTHR33990:SF4">
    <property type="entry name" value="PHNB-LIKE DOMAIN-CONTAINING PROTEIN"/>
    <property type="match status" value="1"/>
</dbReference>
<dbReference type="AlphaFoldDB" id="A0A3T1D6V8"/>
<evidence type="ECO:0000259" key="1">
    <source>
        <dbReference type="Pfam" id="PF06983"/>
    </source>
</evidence>
<proteinExistence type="predicted"/>
<dbReference type="InterPro" id="IPR028973">
    <property type="entry name" value="PhnB-like"/>
</dbReference>
<keyword evidence="3" id="KW-1185">Reference proteome</keyword>
<dbReference type="PANTHER" id="PTHR33990">
    <property type="entry name" value="PROTEIN YJDN-RELATED"/>
    <property type="match status" value="1"/>
</dbReference>
<gene>
    <name evidence="2" type="ORF">KCTCHS21_32000</name>
</gene>
<dbReference type="EMBL" id="AP019400">
    <property type="protein sequence ID" value="BBI33801.1"/>
    <property type="molecule type" value="Genomic_DNA"/>
</dbReference>
<evidence type="ECO:0000313" key="3">
    <source>
        <dbReference type="Proteomes" id="UP000289856"/>
    </source>
</evidence>
<dbReference type="InterPro" id="IPR029068">
    <property type="entry name" value="Glyas_Bleomycin-R_OHBP_Dase"/>
</dbReference>
<accession>A0A3T1D6V8</accession>
<dbReference type="CDD" id="cd06588">
    <property type="entry name" value="PhnB_like"/>
    <property type="match status" value="1"/>
</dbReference>
<dbReference type="RefSeq" id="WP_130610096.1">
    <property type="nucleotide sequence ID" value="NZ_AP019400.1"/>
</dbReference>